<name>A0A4Y2DZS0_ARAVE</name>
<keyword evidence="2" id="KW-1185">Reference proteome</keyword>
<proteinExistence type="predicted"/>
<comment type="caution">
    <text evidence="1">The sequence shown here is derived from an EMBL/GenBank/DDBJ whole genome shotgun (WGS) entry which is preliminary data.</text>
</comment>
<evidence type="ECO:0000313" key="1">
    <source>
        <dbReference type="EMBL" id="GBM22241.1"/>
    </source>
</evidence>
<evidence type="ECO:0000313" key="2">
    <source>
        <dbReference type="Proteomes" id="UP000499080"/>
    </source>
</evidence>
<sequence>MFAITVMRQMSESDFQPLVFLPKLFVAESRLVRQRVASSRLGYDACLVHVKLIEEQLSSLGCGAEVRLGACRLRCHPRNLMMIQKCEVCYKIALV</sequence>
<dbReference type="Proteomes" id="UP000499080">
    <property type="component" value="Unassembled WGS sequence"/>
</dbReference>
<accession>A0A4Y2DZS0</accession>
<reference evidence="1 2" key="1">
    <citation type="journal article" date="2019" name="Sci. Rep.">
        <title>Orb-weaving spider Araneus ventricosus genome elucidates the spidroin gene catalogue.</title>
        <authorList>
            <person name="Kono N."/>
            <person name="Nakamura H."/>
            <person name="Ohtoshi R."/>
            <person name="Moran D.A.P."/>
            <person name="Shinohara A."/>
            <person name="Yoshida Y."/>
            <person name="Fujiwara M."/>
            <person name="Mori M."/>
            <person name="Tomita M."/>
            <person name="Arakawa K."/>
        </authorList>
    </citation>
    <scope>NUCLEOTIDE SEQUENCE [LARGE SCALE GENOMIC DNA]</scope>
</reference>
<organism evidence="1 2">
    <name type="scientific">Araneus ventricosus</name>
    <name type="common">Orbweaver spider</name>
    <name type="synonym">Epeira ventricosa</name>
    <dbReference type="NCBI Taxonomy" id="182803"/>
    <lineage>
        <taxon>Eukaryota</taxon>
        <taxon>Metazoa</taxon>
        <taxon>Ecdysozoa</taxon>
        <taxon>Arthropoda</taxon>
        <taxon>Chelicerata</taxon>
        <taxon>Arachnida</taxon>
        <taxon>Araneae</taxon>
        <taxon>Araneomorphae</taxon>
        <taxon>Entelegynae</taxon>
        <taxon>Araneoidea</taxon>
        <taxon>Araneidae</taxon>
        <taxon>Araneus</taxon>
    </lineage>
</organism>
<dbReference type="EMBL" id="BGPR01000476">
    <property type="protein sequence ID" value="GBM22241.1"/>
    <property type="molecule type" value="Genomic_DNA"/>
</dbReference>
<gene>
    <name evidence="1" type="ORF">AVEN_273427_1</name>
</gene>
<protein>
    <submittedName>
        <fullName evidence="1">Uncharacterized protein</fullName>
    </submittedName>
</protein>
<dbReference type="AlphaFoldDB" id="A0A4Y2DZS0"/>